<accession>A0A7X5ZIE1</accession>
<organism evidence="1 2">
    <name type="scientific">Luteibacter anthropi</name>
    <dbReference type="NCBI Taxonomy" id="564369"/>
    <lineage>
        <taxon>Bacteria</taxon>
        <taxon>Pseudomonadati</taxon>
        <taxon>Pseudomonadota</taxon>
        <taxon>Gammaproteobacteria</taxon>
        <taxon>Lysobacterales</taxon>
        <taxon>Rhodanobacteraceae</taxon>
        <taxon>Luteibacter</taxon>
    </lineage>
</organism>
<name>A0A7X5ZIE1_9GAMM</name>
<proteinExistence type="predicted"/>
<dbReference type="AlphaFoldDB" id="A0A7X5ZIE1"/>
<keyword evidence="2" id="KW-1185">Reference proteome</keyword>
<comment type="caution">
    <text evidence="1">The sequence shown here is derived from an EMBL/GenBank/DDBJ whole genome shotgun (WGS) entry which is preliminary data.</text>
</comment>
<reference evidence="1 2" key="1">
    <citation type="submission" date="2020-03" db="EMBL/GenBank/DDBJ databases">
        <authorList>
            <person name="Lai Q."/>
        </authorList>
    </citation>
    <scope>NUCLEOTIDE SEQUENCE [LARGE SCALE GENOMIC DNA]</scope>
    <source>
        <strain evidence="1 2">CCUG 25036</strain>
    </source>
</reference>
<sequence>MDIESIGAKADAMQCVFTEYMAEIELPNQRCVARAMSGVNVLYRMRLQCIKQANGRRIWGEVRALGGAK</sequence>
<dbReference type="Proteomes" id="UP000490980">
    <property type="component" value="Unassembled WGS sequence"/>
</dbReference>
<dbReference type="EMBL" id="JAARLZ010000004">
    <property type="protein sequence ID" value="NII06575.1"/>
    <property type="molecule type" value="Genomic_DNA"/>
</dbReference>
<protein>
    <submittedName>
        <fullName evidence="1">Uncharacterized protein</fullName>
    </submittedName>
</protein>
<dbReference type="RefSeq" id="WP_166947655.1">
    <property type="nucleotide sequence ID" value="NZ_JAARLZ010000004.1"/>
</dbReference>
<evidence type="ECO:0000313" key="1">
    <source>
        <dbReference type="EMBL" id="NII06575.1"/>
    </source>
</evidence>
<gene>
    <name evidence="1" type="ORF">HBF25_09275</name>
</gene>
<evidence type="ECO:0000313" key="2">
    <source>
        <dbReference type="Proteomes" id="UP000490980"/>
    </source>
</evidence>